<accession>A0ABR5Q0A8</accession>
<reference evidence="1 2" key="1">
    <citation type="journal article" date="2015" name="Genome Announc.">
        <title>Expanding the biotechnology potential of lactobacilli through comparative genomics of 213 strains and associated genera.</title>
        <authorList>
            <person name="Sun Z."/>
            <person name="Harris H.M."/>
            <person name="McCann A."/>
            <person name="Guo C."/>
            <person name="Argimon S."/>
            <person name="Zhang W."/>
            <person name="Yang X."/>
            <person name="Jeffery I.B."/>
            <person name="Cooney J.C."/>
            <person name="Kagawa T.F."/>
            <person name="Liu W."/>
            <person name="Song Y."/>
            <person name="Salvetti E."/>
            <person name="Wrobel A."/>
            <person name="Rasinkangas P."/>
            <person name="Parkhill J."/>
            <person name="Rea M.C."/>
            <person name="O'Sullivan O."/>
            <person name="Ritari J."/>
            <person name="Douillard F.P."/>
            <person name="Paul Ross R."/>
            <person name="Yang R."/>
            <person name="Briner A.E."/>
            <person name="Felis G.E."/>
            <person name="de Vos W.M."/>
            <person name="Barrangou R."/>
            <person name="Klaenhammer T.R."/>
            <person name="Caufield P.W."/>
            <person name="Cui Y."/>
            <person name="Zhang H."/>
            <person name="O'Toole P.W."/>
        </authorList>
    </citation>
    <scope>NUCLEOTIDE SEQUENCE [LARGE SCALE GENOMIC DNA]</scope>
    <source>
        <strain evidence="1 2">DSM 7090</strain>
    </source>
</reference>
<organism evidence="1 2">
    <name type="scientific">Lancefieldella rimae</name>
    <dbReference type="NCBI Taxonomy" id="1383"/>
    <lineage>
        <taxon>Bacteria</taxon>
        <taxon>Bacillati</taxon>
        <taxon>Actinomycetota</taxon>
        <taxon>Coriobacteriia</taxon>
        <taxon>Coriobacteriales</taxon>
        <taxon>Atopobiaceae</taxon>
        <taxon>Lancefieldella</taxon>
    </lineage>
</organism>
<dbReference type="GeneID" id="84904889"/>
<protein>
    <submittedName>
        <fullName evidence="1">Phage major tail protein,-1 family</fullName>
    </submittedName>
</protein>
<dbReference type="EMBL" id="JQCP01000004">
    <property type="protein sequence ID" value="KRO01532.1"/>
    <property type="molecule type" value="Genomic_DNA"/>
</dbReference>
<evidence type="ECO:0000313" key="1">
    <source>
        <dbReference type="EMBL" id="KRO01532.1"/>
    </source>
</evidence>
<dbReference type="Proteomes" id="UP000051927">
    <property type="component" value="Unassembled WGS sequence"/>
</dbReference>
<sequence length="182" mass="19127">MPEGTPVSPTAYDSGAYCDTGAGGVAAINGADVLLGLFNADGSKLLAVSGEKDHKISLSADTTSVSSKDVKGAWKIQRASTRSFEVSVDTIVVKDAESDKLIRQAFEEGTALCVKEFYDDKDFTPIGGGSVYVTKYEADSPSDDVRTASVSLSGSGKWTWFDINEAAKAKAITKPSNRTAAK</sequence>
<dbReference type="NCBIfam" id="TIGR02126">
    <property type="entry name" value="phgtail_TP901_1"/>
    <property type="match status" value="1"/>
</dbReference>
<keyword evidence="2" id="KW-1185">Reference proteome</keyword>
<comment type="caution">
    <text evidence="1">The sequence shown here is derived from an EMBL/GenBank/DDBJ whole genome shotgun (WGS) entry which is preliminary data.</text>
</comment>
<gene>
    <name evidence="1" type="ORF">IV60_GL001403</name>
</gene>
<dbReference type="Pfam" id="PF06199">
    <property type="entry name" value="Phage_tail_2"/>
    <property type="match status" value="1"/>
</dbReference>
<evidence type="ECO:0000313" key="2">
    <source>
        <dbReference type="Proteomes" id="UP000051927"/>
    </source>
</evidence>
<dbReference type="InterPro" id="IPR011855">
    <property type="entry name" value="Phgtail_TP901_1"/>
</dbReference>
<name>A0ABR5Q0A8_9ACTN</name>
<proteinExistence type="predicted"/>
<dbReference type="RefSeq" id="WP_003149977.1">
    <property type="nucleotide sequence ID" value="NZ_CAUTZM010000016.1"/>
</dbReference>